<dbReference type="Pfam" id="PF12833">
    <property type="entry name" value="HTH_18"/>
    <property type="match status" value="1"/>
</dbReference>
<protein>
    <submittedName>
        <fullName evidence="5">AraC family transcriptional regulator</fullName>
    </submittedName>
</protein>
<evidence type="ECO:0000256" key="2">
    <source>
        <dbReference type="ARBA" id="ARBA00023125"/>
    </source>
</evidence>
<dbReference type="GO" id="GO:0003700">
    <property type="term" value="F:DNA-binding transcription factor activity"/>
    <property type="evidence" value="ECO:0007669"/>
    <property type="project" value="InterPro"/>
</dbReference>
<proteinExistence type="predicted"/>
<keyword evidence="2" id="KW-0238">DNA-binding</keyword>
<dbReference type="AlphaFoldDB" id="A0AAP5AK09"/>
<accession>A0AAP5AK09</accession>
<evidence type="ECO:0000313" key="5">
    <source>
        <dbReference type="EMBL" id="MDQ1109571.1"/>
    </source>
</evidence>
<evidence type="ECO:0000259" key="4">
    <source>
        <dbReference type="PROSITE" id="PS01124"/>
    </source>
</evidence>
<dbReference type="InterPro" id="IPR009057">
    <property type="entry name" value="Homeodomain-like_sf"/>
</dbReference>
<name>A0AAP5AK09_9GAMM</name>
<dbReference type="PROSITE" id="PS00041">
    <property type="entry name" value="HTH_ARAC_FAMILY_1"/>
    <property type="match status" value="1"/>
</dbReference>
<dbReference type="SUPFAM" id="SSF46689">
    <property type="entry name" value="Homeodomain-like"/>
    <property type="match status" value="2"/>
</dbReference>
<dbReference type="InterPro" id="IPR018062">
    <property type="entry name" value="HTH_AraC-typ_CS"/>
</dbReference>
<dbReference type="GO" id="GO:0043565">
    <property type="term" value="F:sequence-specific DNA binding"/>
    <property type="evidence" value="ECO:0007669"/>
    <property type="project" value="InterPro"/>
</dbReference>
<dbReference type="PANTHER" id="PTHR46796">
    <property type="entry name" value="HTH-TYPE TRANSCRIPTIONAL ACTIVATOR RHAS-RELATED"/>
    <property type="match status" value="1"/>
</dbReference>
<evidence type="ECO:0000256" key="1">
    <source>
        <dbReference type="ARBA" id="ARBA00023015"/>
    </source>
</evidence>
<keyword evidence="1" id="KW-0805">Transcription regulation</keyword>
<gene>
    <name evidence="5" type="ORF">QE424_002730</name>
</gene>
<dbReference type="PROSITE" id="PS01124">
    <property type="entry name" value="HTH_ARAC_FAMILY_2"/>
    <property type="match status" value="1"/>
</dbReference>
<dbReference type="SMART" id="SM00342">
    <property type="entry name" value="HTH_ARAC"/>
    <property type="match status" value="1"/>
</dbReference>
<dbReference type="Proteomes" id="UP001226084">
    <property type="component" value="Unassembled WGS sequence"/>
</dbReference>
<reference evidence="5" key="1">
    <citation type="submission" date="2023-07" db="EMBL/GenBank/DDBJ databases">
        <title>Functional and genomic diversity of the sorghum phyllosphere microbiome.</title>
        <authorList>
            <person name="Shade A."/>
        </authorList>
    </citation>
    <scope>NUCLEOTIDE SEQUENCE</scope>
    <source>
        <strain evidence="5">SORGH_AS_0457</strain>
    </source>
</reference>
<feature type="domain" description="HTH araC/xylS-type" evidence="4">
    <location>
        <begin position="22"/>
        <end position="120"/>
    </location>
</feature>
<evidence type="ECO:0000313" key="6">
    <source>
        <dbReference type="Proteomes" id="UP001226084"/>
    </source>
</evidence>
<dbReference type="InterPro" id="IPR018060">
    <property type="entry name" value="HTH_AraC"/>
</dbReference>
<dbReference type="InterPro" id="IPR020449">
    <property type="entry name" value="Tscrpt_reg_AraC-type_HTH"/>
</dbReference>
<comment type="caution">
    <text evidence="5">The sequence shown here is derived from an EMBL/GenBank/DDBJ whole genome shotgun (WGS) entry which is preliminary data.</text>
</comment>
<dbReference type="PRINTS" id="PR00032">
    <property type="entry name" value="HTHARAC"/>
</dbReference>
<sequence length="135" mass="15004">MHANHPASAVEPLPGAPSRAVGRAVDYIEANLSEPLQLSEIAGAACMSRFHFARTFREQTGLSPMEYLRMRRIERARHLLRTEGQRVCQVASALGFYDQSHFVRWFRRSLGCTPTAYVRAAVPSGCQPCDGAPCR</sequence>
<organism evidence="5 6">
    <name type="scientific">Stenotrophomonas rhizophila</name>
    <dbReference type="NCBI Taxonomy" id="216778"/>
    <lineage>
        <taxon>Bacteria</taxon>
        <taxon>Pseudomonadati</taxon>
        <taxon>Pseudomonadota</taxon>
        <taxon>Gammaproteobacteria</taxon>
        <taxon>Lysobacterales</taxon>
        <taxon>Lysobacteraceae</taxon>
        <taxon>Stenotrophomonas</taxon>
    </lineage>
</organism>
<dbReference type="InterPro" id="IPR050204">
    <property type="entry name" value="AraC_XylS_family_regulators"/>
</dbReference>
<dbReference type="Gene3D" id="1.10.10.60">
    <property type="entry name" value="Homeodomain-like"/>
    <property type="match status" value="2"/>
</dbReference>
<dbReference type="EMBL" id="JAUTAS010000001">
    <property type="protein sequence ID" value="MDQ1109571.1"/>
    <property type="molecule type" value="Genomic_DNA"/>
</dbReference>
<keyword evidence="3" id="KW-0804">Transcription</keyword>
<evidence type="ECO:0000256" key="3">
    <source>
        <dbReference type="ARBA" id="ARBA00023163"/>
    </source>
</evidence>